<dbReference type="GO" id="GO:0005886">
    <property type="term" value="C:plasma membrane"/>
    <property type="evidence" value="ECO:0007669"/>
    <property type="project" value="UniProtKB-SubCell"/>
</dbReference>
<feature type="transmembrane region" description="Helical" evidence="8">
    <location>
        <begin position="51"/>
        <end position="75"/>
    </location>
</feature>
<gene>
    <name evidence="9" type="ORF">MYCIT1_LOCUS36554</name>
</gene>
<comment type="caution">
    <text evidence="9">The sequence shown here is derived from an EMBL/GenBank/DDBJ whole genome shotgun (WGS) entry which is preliminary data.</text>
</comment>
<dbReference type="PANTHER" id="PTHR23502">
    <property type="entry name" value="MAJOR FACILITATOR SUPERFAMILY"/>
    <property type="match status" value="1"/>
</dbReference>
<organism evidence="9 10">
    <name type="scientific">Mycena citricolor</name>
    <dbReference type="NCBI Taxonomy" id="2018698"/>
    <lineage>
        <taxon>Eukaryota</taxon>
        <taxon>Fungi</taxon>
        <taxon>Dikarya</taxon>
        <taxon>Basidiomycota</taxon>
        <taxon>Agaricomycotina</taxon>
        <taxon>Agaricomycetes</taxon>
        <taxon>Agaricomycetidae</taxon>
        <taxon>Agaricales</taxon>
        <taxon>Marasmiineae</taxon>
        <taxon>Mycenaceae</taxon>
        <taxon>Mycena</taxon>
    </lineage>
</organism>
<keyword evidence="3" id="KW-1003">Cell membrane</keyword>
<evidence type="ECO:0000256" key="5">
    <source>
        <dbReference type="ARBA" id="ARBA00022989"/>
    </source>
</evidence>
<evidence type="ECO:0000313" key="10">
    <source>
        <dbReference type="Proteomes" id="UP001295794"/>
    </source>
</evidence>
<feature type="transmembrane region" description="Helical" evidence="8">
    <location>
        <begin position="120"/>
        <end position="136"/>
    </location>
</feature>
<evidence type="ECO:0000256" key="6">
    <source>
        <dbReference type="ARBA" id="ARBA00023136"/>
    </source>
</evidence>
<feature type="transmembrane region" description="Helical" evidence="8">
    <location>
        <begin position="296"/>
        <end position="313"/>
    </location>
</feature>
<feature type="transmembrane region" description="Helical" evidence="8">
    <location>
        <begin position="227"/>
        <end position="251"/>
    </location>
</feature>
<proteinExistence type="predicted"/>
<feature type="transmembrane region" description="Helical" evidence="8">
    <location>
        <begin position="360"/>
        <end position="380"/>
    </location>
</feature>
<name>A0AAD2HYS0_9AGAR</name>
<accession>A0AAD2HYS0</accession>
<evidence type="ECO:0000256" key="1">
    <source>
        <dbReference type="ARBA" id="ARBA00004651"/>
    </source>
</evidence>
<evidence type="ECO:0000256" key="4">
    <source>
        <dbReference type="ARBA" id="ARBA00022692"/>
    </source>
</evidence>
<keyword evidence="4 8" id="KW-0812">Transmembrane</keyword>
<reference evidence="9" key="1">
    <citation type="submission" date="2023-11" db="EMBL/GenBank/DDBJ databases">
        <authorList>
            <person name="De Vega J J."/>
            <person name="De Vega J J."/>
        </authorList>
    </citation>
    <scope>NUCLEOTIDE SEQUENCE</scope>
</reference>
<dbReference type="EMBL" id="CAVNYO010000474">
    <property type="protein sequence ID" value="CAK5283760.1"/>
    <property type="molecule type" value="Genomic_DNA"/>
</dbReference>
<keyword evidence="5 8" id="KW-1133">Transmembrane helix</keyword>
<feature type="region of interest" description="Disordered" evidence="7">
    <location>
        <begin position="1"/>
        <end position="38"/>
    </location>
</feature>
<sequence length="462" mass="50872">MDTERAEKTQGVSNSATTLPLTRAAEKDGDQAVPDQATFESPYDWPKRRKWVNVCLISFQGTLSPVCSTILAVGAHQVDSDFDVTSLALSAVPVAVFVLGLGLGPLYLAPLSDVREEKRVHHLVWLVLALQCRVIGGQDPSLGGGSIGDMFKREERGGGVIGYIAQNAGWRWMMWTIAISSGFTTLISVFFLRETYGPYLAARAQGKRSAAATVGFAKGITRPVRMFFTAPIVTAMSLYMALIYGILYLHFVTIPLLFGPTPHFGLFTYAWQHGNEGLAYLGAGMFLRLHARCPGCRIRCGMLTVALFCLFTLNRSYRALSRKYGEHKPEFRMLFMQIGMVFVPIGLFIFGWTAQNQTHWALPMLGAAIFAFGMLIAYICVQTYLVDSFPEYAASALAAAIILRSCFPAPFQHSRCGIVREPGLRLGDQPFGLRLSCDIADTGTVLEIRTRTQGKGFCWLNA</sequence>
<dbReference type="PANTHER" id="PTHR23502:SF186">
    <property type="entry name" value="MAJOR FACILITATOR SUPERFAMILY (MFS) PROFILE DOMAIN-CONTAINING PROTEIN"/>
    <property type="match status" value="1"/>
</dbReference>
<dbReference type="InterPro" id="IPR036259">
    <property type="entry name" value="MFS_trans_sf"/>
</dbReference>
<dbReference type="AlphaFoldDB" id="A0AAD2HYS0"/>
<comment type="subcellular location">
    <subcellularLocation>
        <location evidence="1">Cell membrane</location>
        <topology evidence="1">Multi-pass membrane protein</topology>
    </subcellularLocation>
</comment>
<evidence type="ECO:0000256" key="3">
    <source>
        <dbReference type="ARBA" id="ARBA00022475"/>
    </source>
</evidence>
<dbReference type="Pfam" id="PF07690">
    <property type="entry name" value="MFS_1"/>
    <property type="match status" value="1"/>
</dbReference>
<dbReference type="Proteomes" id="UP001295794">
    <property type="component" value="Unassembled WGS sequence"/>
</dbReference>
<keyword evidence="6 8" id="KW-0472">Membrane</keyword>
<feature type="transmembrane region" description="Helical" evidence="8">
    <location>
        <begin position="334"/>
        <end position="354"/>
    </location>
</feature>
<evidence type="ECO:0000313" key="9">
    <source>
        <dbReference type="EMBL" id="CAK5283760.1"/>
    </source>
</evidence>
<dbReference type="InterPro" id="IPR011701">
    <property type="entry name" value="MFS"/>
</dbReference>
<feature type="transmembrane region" description="Helical" evidence="8">
    <location>
        <begin position="172"/>
        <end position="192"/>
    </location>
</feature>
<feature type="compositionally biased region" description="Polar residues" evidence="7">
    <location>
        <begin position="10"/>
        <end position="20"/>
    </location>
</feature>
<dbReference type="GO" id="GO:0022857">
    <property type="term" value="F:transmembrane transporter activity"/>
    <property type="evidence" value="ECO:0007669"/>
    <property type="project" value="InterPro"/>
</dbReference>
<protein>
    <recommendedName>
        <fullName evidence="11">MFS general substrate transporter</fullName>
    </recommendedName>
</protein>
<keyword evidence="10" id="KW-1185">Reference proteome</keyword>
<evidence type="ECO:0000256" key="2">
    <source>
        <dbReference type="ARBA" id="ARBA00022448"/>
    </source>
</evidence>
<keyword evidence="2" id="KW-0813">Transport</keyword>
<evidence type="ECO:0000256" key="8">
    <source>
        <dbReference type="SAM" id="Phobius"/>
    </source>
</evidence>
<evidence type="ECO:0000256" key="7">
    <source>
        <dbReference type="SAM" id="MobiDB-lite"/>
    </source>
</evidence>
<dbReference type="SUPFAM" id="SSF103473">
    <property type="entry name" value="MFS general substrate transporter"/>
    <property type="match status" value="1"/>
</dbReference>
<feature type="transmembrane region" description="Helical" evidence="8">
    <location>
        <begin position="87"/>
        <end position="108"/>
    </location>
</feature>
<evidence type="ECO:0008006" key="11">
    <source>
        <dbReference type="Google" id="ProtNLM"/>
    </source>
</evidence>
<dbReference type="Gene3D" id="1.20.1250.20">
    <property type="entry name" value="MFS general substrate transporter like domains"/>
    <property type="match status" value="1"/>
</dbReference>